<keyword evidence="5 18" id="KW-0548">Nucleotidyltransferase</keyword>
<evidence type="ECO:0000256" key="14">
    <source>
        <dbReference type="ARBA" id="ARBA00049244"/>
    </source>
</evidence>
<dbReference type="GO" id="GO:0003887">
    <property type="term" value="F:DNA-directed DNA polymerase activity"/>
    <property type="evidence" value="ECO:0007669"/>
    <property type="project" value="UniProtKB-KW"/>
</dbReference>
<keyword evidence="13 17" id="KW-0464">Manganese</keyword>
<organism evidence="20 21">
    <name type="scientific">Riesia pediculicola (strain USDA)</name>
    <dbReference type="NCBI Taxonomy" id="515618"/>
    <lineage>
        <taxon>Bacteria</taxon>
        <taxon>Pseudomonadati</taxon>
        <taxon>Pseudomonadota</taxon>
        <taxon>Gammaproteobacteria</taxon>
        <taxon>Enterobacterales</taxon>
        <taxon>Enterobacteriaceae</taxon>
        <taxon>Candidatus Riesia</taxon>
    </lineage>
</organism>
<dbReference type="GO" id="GO:0008408">
    <property type="term" value="F:3'-5' exonuclease activity"/>
    <property type="evidence" value="ECO:0007669"/>
    <property type="project" value="TreeGrafter"/>
</dbReference>
<dbReference type="KEGG" id="rip:RIEPE_0216"/>
<dbReference type="HOGENOM" id="CLU_047806_2_0_6"/>
<comment type="cofactor">
    <cofactor evidence="17">
        <name>Mg(2+)</name>
        <dbReference type="ChEBI" id="CHEBI:18420"/>
    </cofactor>
    <cofactor evidence="17">
        <name>Mn(2+)</name>
        <dbReference type="ChEBI" id="CHEBI:29035"/>
    </cofactor>
    <text evidence="17">Binds 2 divalent metal cations. Magnesium or manganese.</text>
</comment>
<feature type="binding site" evidence="16">
    <location>
        <position position="167"/>
    </location>
    <ligand>
        <name>substrate</name>
    </ligand>
</feature>
<dbReference type="Proteomes" id="UP000001700">
    <property type="component" value="Chromosome"/>
</dbReference>
<accession>D4G824</accession>
<feature type="active site" description="Proton acceptor" evidence="15">
    <location>
        <position position="162"/>
    </location>
</feature>
<dbReference type="InterPro" id="IPR013520">
    <property type="entry name" value="Ribonucl_H"/>
</dbReference>
<comment type="cofactor">
    <cofactor evidence="1 18">
        <name>Mn(2+)</name>
        <dbReference type="ChEBI" id="CHEBI:29035"/>
    </cofactor>
</comment>
<evidence type="ECO:0000256" key="13">
    <source>
        <dbReference type="ARBA" id="ARBA00023211"/>
    </source>
</evidence>
<dbReference type="InterPro" id="IPR006309">
    <property type="entry name" value="DnaQ_proteo"/>
</dbReference>
<dbReference type="EC" id="2.7.7.7" evidence="2 18"/>
<evidence type="ECO:0000256" key="8">
    <source>
        <dbReference type="ARBA" id="ARBA00022723"/>
    </source>
</evidence>
<dbReference type="FunFam" id="3.30.420.10:FF:000012">
    <property type="entry name" value="DNA polymerase III subunit epsilon"/>
    <property type="match status" value="1"/>
</dbReference>
<dbReference type="SUPFAM" id="SSF53098">
    <property type="entry name" value="Ribonuclease H-like"/>
    <property type="match status" value="1"/>
</dbReference>
<dbReference type="NCBIfam" id="TIGR01406">
    <property type="entry name" value="dnaQ_proteo"/>
    <property type="match status" value="1"/>
</dbReference>
<comment type="catalytic activity">
    <reaction evidence="14 18">
        <text>DNA(n) + a 2'-deoxyribonucleoside 5'-triphosphate = DNA(n+1) + diphosphate</text>
        <dbReference type="Rhea" id="RHEA:22508"/>
        <dbReference type="Rhea" id="RHEA-COMP:17339"/>
        <dbReference type="Rhea" id="RHEA-COMP:17340"/>
        <dbReference type="ChEBI" id="CHEBI:33019"/>
        <dbReference type="ChEBI" id="CHEBI:61560"/>
        <dbReference type="ChEBI" id="CHEBI:173112"/>
        <dbReference type="EC" id="2.7.7.7"/>
    </reaction>
</comment>
<dbReference type="CDD" id="cd06131">
    <property type="entry name" value="DNA_pol_III_epsilon_Ecoli_like"/>
    <property type="match status" value="1"/>
</dbReference>
<evidence type="ECO:0000256" key="16">
    <source>
        <dbReference type="PIRSR" id="PIRSR606309-2"/>
    </source>
</evidence>
<dbReference type="InterPro" id="IPR006054">
    <property type="entry name" value="DnaQ"/>
</dbReference>
<proteinExistence type="predicted"/>
<evidence type="ECO:0000256" key="10">
    <source>
        <dbReference type="ARBA" id="ARBA00022839"/>
    </source>
</evidence>
<dbReference type="NCBIfam" id="NF004316">
    <property type="entry name" value="PRK05711.1"/>
    <property type="match status" value="1"/>
</dbReference>
<evidence type="ECO:0000313" key="20">
    <source>
        <dbReference type="EMBL" id="ADD79791.1"/>
    </source>
</evidence>
<feature type="binding site" evidence="16">
    <location>
        <position position="12"/>
    </location>
    <ligand>
        <name>substrate</name>
    </ligand>
</feature>
<feature type="binding site" evidence="17">
    <location>
        <position position="167"/>
    </location>
    <ligand>
        <name>a divalent metal cation</name>
        <dbReference type="ChEBI" id="CHEBI:60240"/>
        <label>1</label>
        <note>catalytic</note>
    </ligand>
</feature>
<dbReference type="eggNOG" id="COG0847">
    <property type="taxonomic scope" value="Bacteria"/>
</dbReference>
<keyword evidence="12 18" id="KW-0239">DNA-directed DNA polymerase</keyword>
<evidence type="ECO:0000256" key="5">
    <source>
        <dbReference type="ARBA" id="ARBA00022695"/>
    </source>
</evidence>
<dbReference type="InterPro" id="IPR036397">
    <property type="entry name" value="RNaseH_sf"/>
</dbReference>
<dbReference type="InterPro" id="IPR012337">
    <property type="entry name" value="RNaseH-like_sf"/>
</dbReference>
<feature type="binding site" evidence="17">
    <location>
        <position position="12"/>
    </location>
    <ligand>
        <name>a divalent metal cation</name>
        <dbReference type="ChEBI" id="CHEBI:60240"/>
        <label>1</label>
        <note>catalytic</note>
    </ligand>
</feature>
<dbReference type="NCBIfam" id="TIGR00573">
    <property type="entry name" value="dnaq"/>
    <property type="match status" value="1"/>
</dbReference>
<evidence type="ECO:0000256" key="4">
    <source>
        <dbReference type="ARBA" id="ARBA00022679"/>
    </source>
</evidence>
<dbReference type="SMART" id="SM00479">
    <property type="entry name" value="EXOIII"/>
    <property type="match status" value="1"/>
</dbReference>
<evidence type="ECO:0000256" key="15">
    <source>
        <dbReference type="PIRSR" id="PIRSR606309-1"/>
    </source>
</evidence>
<evidence type="ECO:0000256" key="6">
    <source>
        <dbReference type="ARBA" id="ARBA00022705"/>
    </source>
</evidence>
<dbReference type="EMBL" id="CP001085">
    <property type="protein sequence ID" value="ADD79791.1"/>
    <property type="molecule type" value="Genomic_DNA"/>
</dbReference>
<keyword evidence="10 18" id="KW-0269">Exonuclease</keyword>
<keyword evidence="11 17" id="KW-0460">Magnesium</keyword>
<feature type="binding site" evidence="17">
    <location>
        <position position="14"/>
    </location>
    <ligand>
        <name>a divalent metal cation</name>
        <dbReference type="ChEBI" id="CHEBI:60240"/>
        <label>1</label>
        <note>catalytic</note>
    </ligand>
</feature>
<dbReference type="GO" id="GO:0005829">
    <property type="term" value="C:cytosol"/>
    <property type="evidence" value="ECO:0007669"/>
    <property type="project" value="TreeGrafter"/>
</dbReference>
<dbReference type="AlphaFoldDB" id="D4G824"/>
<dbReference type="RefSeq" id="WP_013087773.1">
    <property type="nucleotide sequence ID" value="NC_014109.1"/>
</dbReference>
<dbReference type="Pfam" id="PF00929">
    <property type="entry name" value="RNase_T"/>
    <property type="match status" value="1"/>
</dbReference>
<keyword evidence="21" id="KW-1185">Reference proteome</keyword>
<comment type="function">
    <text evidence="18">DNA polymerase III is a complex, multichain enzyme responsible for most of the replicative synthesis in bacteria. The epsilon subunit contain the editing function and is a proofreading 3'-5' exonuclease.</text>
</comment>
<evidence type="ECO:0000256" key="12">
    <source>
        <dbReference type="ARBA" id="ARBA00022932"/>
    </source>
</evidence>
<evidence type="ECO:0000256" key="3">
    <source>
        <dbReference type="ARBA" id="ARBA00020352"/>
    </source>
</evidence>
<gene>
    <name evidence="18 20" type="primary">dnaQ</name>
    <name evidence="20" type="ordered locus">RIEPE_0216</name>
</gene>
<keyword evidence="4 18" id="KW-0808">Transferase</keyword>
<evidence type="ECO:0000256" key="11">
    <source>
        <dbReference type="ARBA" id="ARBA00022842"/>
    </source>
</evidence>
<dbReference type="GO" id="GO:0003677">
    <property type="term" value="F:DNA binding"/>
    <property type="evidence" value="ECO:0007669"/>
    <property type="project" value="InterPro"/>
</dbReference>
<evidence type="ECO:0000256" key="9">
    <source>
        <dbReference type="ARBA" id="ARBA00022801"/>
    </source>
</evidence>
<evidence type="ECO:0000313" key="21">
    <source>
        <dbReference type="Proteomes" id="UP000001700"/>
    </source>
</evidence>
<dbReference type="GO" id="GO:0045004">
    <property type="term" value="P:DNA replication proofreading"/>
    <property type="evidence" value="ECO:0007669"/>
    <property type="project" value="TreeGrafter"/>
</dbReference>
<protein>
    <recommendedName>
        <fullName evidence="3 18">DNA polymerase III subunit epsilon</fullName>
        <ecNumber evidence="2 18">2.7.7.7</ecNumber>
    </recommendedName>
</protein>
<dbReference type="OrthoDB" id="9804290at2"/>
<feature type="binding site" evidence="16">
    <location>
        <position position="66"/>
    </location>
    <ligand>
        <name>substrate</name>
    </ligand>
</feature>
<keyword evidence="7 18" id="KW-0540">Nuclease</keyword>
<dbReference type="Gene3D" id="3.30.420.10">
    <property type="entry name" value="Ribonuclease H-like superfamily/Ribonuclease H"/>
    <property type="match status" value="1"/>
</dbReference>
<dbReference type="PANTHER" id="PTHR30231:SF41">
    <property type="entry name" value="DNA POLYMERASE III SUBUNIT EPSILON"/>
    <property type="match status" value="1"/>
</dbReference>
<feature type="domain" description="Exonuclease" evidence="19">
    <location>
        <begin position="7"/>
        <end position="184"/>
    </location>
</feature>
<evidence type="ECO:0000256" key="2">
    <source>
        <dbReference type="ARBA" id="ARBA00012417"/>
    </source>
</evidence>
<comment type="subunit">
    <text evidence="18">The DNA polymerase holoenzyme is a complex that contains 10 different types of subunits. These subunits are organized into 3 functionally essential subassemblies: the pol III core, the beta sliding clamp processivity factor and the clamp-loading complex. The pol III core (subunits alpha,epsilon and theta) contains the polymerase and the 3'-5' exonuclease proofreading activities. The polymerase is tethered to the template via the sliding clamp processivity factor. The clamp-loading complex assembles the beta processivity factor onto the primer template and plays a central role in the organization and communication at the replication fork. This complex contains delta, delta', psi and chi, and copies of either or both of two different DnaX proteins, gamma and tau.</text>
</comment>
<dbReference type="STRING" id="515618.RIEPE_0216"/>
<keyword evidence="8 17" id="KW-0479">Metal-binding</keyword>
<evidence type="ECO:0000256" key="1">
    <source>
        <dbReference type="ARBA" id="ARBA00001936"/>
    </source>
</evidence>
<keyword evidence="6 18" id="KW-0235">DNA replication</keyword>
<keyword evidence="9 18" id="KW-0378">Hydrolase</keyword>
<evidence type="ECO:0000256" key="7">
    <source>
        <dbReference type="ARBA" id="ARBA00022722"/>
    </source>
</evidence>
<evidence type="ECO:0000256" key="17">
    <source>
        <dbReference type="PIRSR" id="PIRSR606309-3"/>
    </source>
</evidence>
<evidence type="ECO:0000259" key="19">
    <source>
        <dbReference type="SMART" id="SM00479"/>
    </source>
</evidence>
<reference evidence="20" key="1">
    <citation type="submission" date="2008-05" db="EMBL/GenBank/DDBJ databases">
        <title>Genome sequence of Riesia pediculicola USDA.</title>
        <authorList>
            <person name="Kirkness E.F."/>
        </authorList>
    </citation>
    <scope>NUCLEOTIDE SEQUENCE [LARGE SCALE GENOMIC DNA]</scope>
    <source>
        <strain evidence="20">USDA</strain>
    </source>
</reference>
<dbReference type="GO" id="GO:0046872">
    <property type="term" value="F:metal ion binding"/>
    <property type="evidence" value="ECO:0007669"/>
    <property type="project" value="UniProtKB-KW"/>
</dbReference>
<name>D4G824_RIEPU</name>
<evidence type="ECO:0000256" key="18">
    <source>
        <dbReference type="RuleBase" id="RU364087"/>
    </source>
</evidence>
<dbReference type="PANTHER" id="PTHR30231">
    <property type="entry name" value="DNA POLYMERASE III SUBUNIT EPSILON"/>
    <property type="match status" value="1"/>
</dbReference>
<sequence>MNVQTERKIILDTETTGMSSSGHPYEGHNIIEIGAVEMINRELTGNLFHVYINPKRSVDPKAFEIHKISDNFLKDKPTFSEIVDDFVDFIRNSELIIHNASFDVGFINHELSRIEYSFCSIKKICRITDTLKIARSLFPGKKNSLDALCDRYHIDRSKRSVHSAILDAKILSEIYKLMTGGQISFNFDHDLEKKENFLNQYYFQRKRKRTRESLVIYANSKEQYCHEFILNTIEKKIGKKTLWRKNKNF</sequence>
<feature type="binding site" evidence="16">
    <location>
        <position position="14"/>
    </location>
    <ligand>
        <name>substrate</name>
    </ligand>
</feature>